<dbReference type="Proteomes" id="UP001222027">
    <property type="component" value="Unassembled WGS sequence"/>
</dbReference>
<dbReference type="AlphaFoldDB" id="A0AAV8QZX5"/>
<sequence>MPRYMQQTDKEYVRIAMLKQEEVFRYQVHELHRLYRSQQQLMGDTKIAEMERQTGRRTRADTELLDDAEEETGRRRMLDLELPPGVVLEADEESDLELTLATGSGGARRKKKDAASLTCDSASSFSSSSNEYGNTNVKRNRNGWVLHQVADESTRFGCDGKSRFDMEEQTRKDGRKQPSWLVPCSKRDMLVSFGL</sequence>
<protein>
    <recommendedName>
        <fullName evidence="4">MYB-CC type transcription factor LHEQLE-containing domain-containing protein</fullName>
    </recommendedName>
</protein>
<dbReference type="EMBL" id="JAQQAF010000005">
    <property type="protein sequence ID" value="KAJ8486533.1"/>
    <property type="molecule type" value="Genomic_DNA"/>
</dbReference>
<evidence type="ECO:0000256" key="1">
    <source>
        <dbReference type="SAM" id="MobiDB-lite"/>
    </source>
</evidence>
<evidence type="ECO:0000313" key="2">
    <source>
        <dbReference type="EMBL" id="KAJ8486533.1"/>
    </source>
</evidence>
<name>A0AAV8QZX5_ENSVE</name>
<feature type="region of interest" description="Disordered" evidence="1">
    <location>
        <begin position="52"/>
        <end position="72"/>
    </location>
</feature>
<evidence type="ECO:0008006" key="4">
    <source>
        <dbReference type="Google" id="ProtNLM"/>
    </source>
</evidence>
<dbReference type="PANTHER" id="PTHR33167">
    <property type="entry name" value="TRANSCRIPTION FACTOR, PUTATIVE (DUF863)-RELATED"/>
    <property type="match status" value="1"/>
</dbReference>
<comment type="caution">
    <text evidence="2">The sequence shown here is derived from an EMBL/GenBank/DDBJ whole genome shotgun (WGS) entry which is preliminary data.</text>
</comment>
<gene>
    <name evidence="2" type="ORF">OPV22_019018</name>
</gene>
<dbReference type="PANTHER" id="PTHR33167:SF26">
    <property type="entry name" value="EXPRESSED PROTEIN"/>
    <property type="match status" value="1"/>
</dbReference>
<evidence type="ECO:0000313" key="3">
    <source>
        <dbReference type="Proteomes" id="UP001222027"/>
    </source>
</evidence>
<accession>A0AAV8QZX5</accession>
<keyword evidence="3" id="KW-1185">Reference proteome</keyword>
<feature type="compositionally biased region" description="Basic and acidic residues" evidence="1">
    <location>
        <begin position="52"/>
        <end position="62"/>
    </location>
</feature>
<reference evidence="2 3" key="1">
    <citation type="submission" date="2022-12" db="EMBL/GenBank/DDBJ databases">
        <title>Chromosome-scale assembly of the Ensete ventricosum genome.</title>
        <authorList>
            <person name="Dussert Y."/>
            <person name="Stocks J."/>
            <person name="Wendawek A."/>
            <person name="Woldeyes F."/>
            <person name="Nichols R.A."/>
            <person name="Borrell J.S."/>
        </authorList>
    </citation>
    <scope>NUCLEOTIDE SEQUENCE [LARGE SCALE GENOMIC DNA]</scope>
    <source>
        <strain evidence="3">cv. Maze</strain>
        <tissue evidence="2">Seeds</tissue>
    </source>
</reference>
<proteinExistence type="predicted"/>
<organism evidence="2 3">
    <name type="scientific">Ensete ventricosum</name>
    <name type="common">Abyssinian banana</name>
    <name type="synonym">Musa ensete</name>
    <dbReference type="NCBI Taxonomy" id="4639"/>
    <lineage>
        <taxon>Eukaryota</taxon>
        <taxon>Viridiplantae</taxon>
        <taxon>Streptophyta</taxon>
        <taxon>Embryophyta</taxon>
        <taxon>Tracheophyta</taxon>
        <taxon>Spermatophyta</taxon>
        <taxon>Magnoliopsida</taxon>
        <taxon>Liliopsida</taxon>
        <taxon>Zingiberales</taxon>
        <taxon>Musaceae</taxon>
        <taxon>Ensete</taxon>
    </lineage>
</organism>